<dbReference type="RefSeq" id="WP_377945991.1">
    <property type="nucleotide sequence ID" value="NZ_JBHUCX010000099.1"/>
</dbReference>
<evidence type="ECO:0000256" key="2">
    <source>
        <dbReference type="ARBA" id="ARBA00023125"/>
    </source>
</evidence>
<feature type="domain" description="HTH hxlR-type" evidence="4">
    <location>
        <begin position="9"/>
        <end position="108"/>
    </location>
</feature>
<sequence>MLNLKEFNCEKELTLSVIGGKWKMIILWHIGLNSPQRFSTLRKLLPKVTPKMLTAQLRELENDGIIHRKVYQQVPPKVEYTLTEYGEKLIPILELMYDWGKKYARHMNLDINRILE</sequence>
<dbReference type="PANTHER" id="PTHR33204:SF38">
    <property type="entry name" value="HTH-TYPE TRANSCRIPTIONAL ACTIVATOR HXLR"/>
    <property type="match status" value="1"/>
</dbReference>
<comment type="caution">
    <text evidence="5">The sequence shown here is derived from an EMBL/GenBank/DDBJ whole genome shotgun (WGS) entry which is preliminary data.</text>
</comment>
<protein>
    <submittedName>
        <fullName evidence="5">Winged helix-turn-helix transcriptional regulator</fullName>
    </submittedName>
</protein>
<dbReference type="PROSITE" id="PS51118">
    <property type="entry name" value="HTH_HXLR"/>
    <property type="match status" value="1"/>
</dbReference>
<accession>A0ABW4JSI1</accession>
<dbReference type="SUPFAM" id="SSF46785">
    <property type="entry name" value="Winged helix' DNA-binding domain"/>
    <property type="match status" value="1"/>
</dbReference>
<dbReference type="Pfam" id="PF01638">
    <property type="entry name" value="HxlR"/>
    <property type="match status" value="1"/>
</dbReference>
<dbReference type="Gene3D" id="1.10.10.10">
    <property type="entry name" value="Winged helix-like DNA-binding domain superfamily/Winged helix DNA-binding domain"/>
    <property type="match status" value="1"/>
</dbReference>
<dbReference type="EMBL" id="JBHUCX010000099">
    <property type="protein sequence ID" value="MFD1678040.1"/>
    <property type="molecule type" value="Genomic_DNA"/>
</dbReference>
<evidence type="ECO:0000259" key="4">
    <source>
        <dbReference type="PROSITE" id="PS51118"/>
    </source>
</evidence>
<name>A0ABW4JSI1_9BACL</name>
<keyword evidence="1" id="KW-0805">Transcription regulation</keyword>
<keyword evidence="6" id="KW-1185">Reference proteome</keyword>
<dbReference type="InterPro" id="IPR036388">
    <property type="entry name" value="WH-like_DNA-bd_sf"/>
</dbReference>
<dbReference type="InterPro" id="IPR002577">
    <property type="entry name" value="HTH_HxlR"/>
</dbReference>
<keyword evidence="2" id="KW-0238">DNA-binding</keyword>
<evidence type="ECO:0000313" key="5">
    <source>
        <dbReference type="EMBL" id="MFD1678040.1"/>
    </source>
</evidence>
<proteinExistence type="predicted"/>
<evidence type="ECO:0000313" key="6">
    <source>
        <dbReference type="Proteomes" id="UP001597079"/>
    </source>
</evidence>
<reference evidence="6" key="1">
    <citation type="journal article" date="2019" name="Int. J. Syst. Evol. Microbiol.">
        <title>The Global Catalogue of Microorganisms (GCM) 10K type strain sequencing project: providing services to taxonomists for standard genome sequencing and annotation.</title>
        <authorList>
            <consortium name="The Broad Institute Genomics Platform"/>
            <consortium name="The Broad Institute Genome Sequencing Center for Infectious Disease"/>
            <person name="Wu L."/>
            <person name="Ma J."/>
        </authorList>
    </citation>
    <scope>NUCLEOTIDE SEQUENCE [LARGE SCALE GENOMIC DNA]</scope>
    <source>
        <strain evidence="6">CGMCC 1.12286</strain>
    </source>
</reference>
<dbReference type="Proteomes" id="UP001597079">
    <property type="component" value="Unassembled WGS sequence"/>
</dbReference>
<dbReference type="InterPro" id="IPR036390">
    <property type="entry name" value="WH_DNA-bd_sf"/>
</dbReference>
<evidence type="ECO:0000256" key="1">
    <source>
        <dbReference type="ARBA" id="ARBA00023015"/>
    </source>
</evidence>
<evidence type="ECO:0000256" key="3">
    <source>
        <dbReference type="ARBA" id="ARBA00023163"/>
    </source>
</evidence>
<organism evidence="5 6">
    <name type="scientific">Alicyclobacillus fodiniaquatilis</name>
    <dbReference type="NCBI Taxonomy" id="1661150"/>
    <lineage>
        <taxon>Bacteria</taxon>
        <taxon>Bacillati</taxon>
        <taxon>Bacillota</taxon>
        <taxon>Bacilli</taxon>
        <taxon>Bacillales</taxon>
        <taxon>Alicyclobacillaceae</taxon>
        <taxon>Alicyclobacillus</taxon>
    </lineage>
</organism>
<gene>
    <name evidence="5" type="ORF">ACFSB2_25565</name>
</gene>
<dbReference type="PANTHER" id="PTHR33204">
    <property type="entry name" value="TRANSCRIPTIONAL REGULATOR, MARR FAMILY"/>
    <property type="match status" value="1"/>
</dbReference>
<keyword evidence="3" id="KW-0804">Transcription</keyword>